<comment type="caution">
    <text evidence="1">The sequence shown here is derived from an EMBL/GenBank/DDBJ whole genome shotgun (WGS) entry which is preliminary data.</text>
</comment>
<organism evidence="1 2">
    <name type="scientific">Kiloniella spongiae</name>
    <dbReference type="NCBI Taxonomy" id="1489064"/>
    <lineage>
        <taxon>Bacteria</taxon>
        <taxon>Pseudomonadati</taxon>
        <taxon>Pseudomonadota</taxon>
        <taxon>Alphaproteobacteria</taxon>
        <taxon>Rhodospirillales</taxon>
        <taxon>Kiloniellaceae</taxon>
        <taxon>Kiloniella</taxon>
    </lineage>
</organism>
<dbReference type="EMBL" id="LAQL01000028">
    <property type="protein sequence ID" value="KLN58894.1"/>
    <property type="molecule type" value="Genomic_DNA"/>
</dbReference>
<sequence>MKNILDEYYAALERLKNEVPIKVSKNSKITNDSVALEAGRKKGTIKKSRPIYSELIEAIKAVNIEKNKATQQREKKYKTLKENVAKYKVLWEESLAREISLIHENHELKQQLTKFTCKDLNTD</sequence>
<evidence type="ECO:0000313" key="2">
    <source>
        <dbReference type="Proteomes" id="UP000035444"/>
    </source>
</evidence>
<dbReference type="AlphaFoldDB" id="A0A0H2M8U9"/>
<gene>
    <name evidence="1" type="ORF">WH96_20535</name>
</gene>
<dbReference type="STRING" id="1489064.WH96_20535"/>
<dbReference type="Proteomes" id="UP000035444">
    <property type="component" value="Unassembled WGS sequence"/>
</dbReference>
<evidence type="ECO:0000313" key="1">
    <source>
        <dbReference type="EMBL" id="KLN58894.1"/>
    </source>
</evidence>
<accession>A0A0H2M8U9</accession>
<reference evidence="1 2" key="1">
    <citation type="submission" date="2015-03" db="EMBL/GenBank/DDBJ databases">
        <title>Genome Sequence of Kiloniella spongiae MEBiC09566, isolated from a marine sponge.</title>
        <authorList>
            <person name="Shao Z."/>
            <person name="Wang L."/>
            <person name="Li X."/>
        </authorList>
    </citation>
    <scope>NUCLEOTIDE SEQUENCE [LARGE SCALE GENOMIC DNA]</scope>
    <source>
        <strain evidence="1 2">MEBiC09566</strain>
    </source>
</reference>
<proteinExistence type="predicted"/>
<dbReference type="RefSeq" id="WP_047766126.1">
    <property type="nucleotide sequence ID" value="NZ_LAQL01000028.1"/>
</dbReference>
<keyword evidence="2" id="KW-1185">Reference proteome</keyword>
<dbReference type="OrthoDB" id="9097377at2"/>
<name>A0A0H2M8U9_9PROT</name>
<protein>
    <submittedName>
        <fullName evidence="1">Uncharacterized protein</fullName>
    </submittedName>
</protein>